<evidence type="ECO:0000256" key="3">
    <source>
        <dbReference type="ARBA" id="ARBA00022448"/>
    </source>
</evidence>
<name>F4QN59_9CAUL</name>
<dbReference type="InterPro" id="IPR036942">
    <property type="entry name" value="Beta-barrel_TonB_sf"/>
</dbReference>
<evidence type="ECO:0000256" key="13">
    <source>
        <dbReference type="SAM" id="MobiDB-lite"/>
    </source>
</evidence>
<dbReference type="Pfam" id="PF00593">
    <property type="entry name" value="TonB_dep_Rec_b-barrel"/>
    <property type="match status" value="1"/>
</dbReference>
<dbReference type="InterPro" id="IPR012910">
    <property type="entry name" value="Plug_dom"/>
</dbReference>
<dbReference type="InterPro" id="IPR037066">
    <property type="entry name" value="Plug_dom_sf"/>
</dbReference>
<keyword evidence="7 12" id="KW-0798">TonB box</keyword>
<evidence type="ECO:0000256" key="12">
    <source>
        <dbReference type="RuleBase" id="RU003357"/>
    </source>
</evidence>
<sequence>MMTVPLWLLAAAASVLADDLAPVADDGAVAILATRSEKAVDDVPATVSVITDTDMDDQLVSDIKDLVRYEPGVSVRNSPARFTAAGASTGRDGNAGFNIRGLEGNRVLMTVDGIRVPDGFSFGGQNAGRGDYVGLDLLKSVEILRGPASALYGSDGIAGAVNFTTRDPADFLKGAKPFGGQIKFGRNSADDSQGGGLVLAGRHGELSGMVAWSQRAAHEQATQGDNDAPNITRTTPNPQDIDSQSLLAKLVYEPSDTHRLRLTYDRQESQVDTSAWSAVAVPPLVSTSTLSLWARDTTDRDRISVDYGYRGDGVVKTALVAVYGQSSHSDQVSSEDRNTAADRTRINRFDTESVGSSVTLTSEFATGSVTHNLIYGGDWSKTTQESLRDGTVPPVGETFPTRAFPNTDYSRTGLYVQDEITALDGRLSLFPALRFDSYELTPKPDALLTGFTASSQNGSRVSPKLGGLYRVTGNLSVFVNYAEGFKAPAPSEVNNAFANLVSNYMTLPNPDLKPETSKTWEGGLRYRNDVFSGTVTVFSAKYDDFIEQVFIGGTFTASDPARYQYVNQSKVEIEGAEARGTLKIGERFTFDVAASTARGTNTTTGVALASIDPAKLVLGLSYRALSGHFGGGLHTTTVVRKDAERLGVTCTGGCYVPDAFATVDLTGWWDVTDSATVRAGVFNLTNEKYAWWSDVRGLARTSTIKDAYTQPGVNGAVSLTVKF</sequence>
<feature type="domain" description="TonB-dependent receptor plug" evidence="16">
    <location>
        <begin position="40"/>
        <end position="160"/>
    </location>
</feature>
<dbReference type="NCBIfam" id="TIGR01785">
    <property type="entry name" value="TonB-hemin"/>
    <property type="match status" value="1"/>
</dbReference>
<evidence type="ECO:0000313" key="17">
    <source>
        <dbReference type="EMBL" id="EGF91650.1"/>
    </source>
</evidence>
<dbReference type="PROSITE" id="PS52016">
    <property type="entry name" value="TONB_DEPENDENT_REC_3"/>
    <property type="match status" value="1"/>
</dbReference>
<evidence type="ECO:0000256" key="6">
    <source>
        <dbReference type="ARBA" id="ARBA00022729"/>
    </source>
</evidence>
<evidence type="ECO:0000256" key="10">
    <source>
        <dbReference type="ARBA" id="ARBA00023237"/>
    </source>
</evidence>
<evidence type="ECO:0000256" key="4">
    <source>
        <dbReference type="ARBA" id="ARBA00022452"/>
    </source>
</evidence>
<dbReference type="OrthoDB" id="9796221at2"/>
<dbReference type="Gene3D" id="2.40.170.20">
    <property type="entry name" value="TonB-dependent receptor, beta-barrel domain"/>
    <property type="match status" value="1"/>
</dbReference>
<accession>F4QN59</accession>
<feature type="region of interest" description="Disordered" evidence="13">
    <location>
        <begin position="215"/>
        <end position="243"/>
    </location>
</feature>
<reference evidence="18" key="1">
    <citation type="submission" date="2011-03" db="EMBL/GenBank/DDBJ databases">
        <title>Draft genome sequence of Brevundimonas diminuta.</title>
        <authorList>
            <person name="Brown P.J.B."/>
            <person name="Buechlein A."/>
            <person name="Hemmerich C."/>
            <person name="Brun Y.V."/>
        </authorList>
    </citation>
    <scope>NUCLEOTIDE SEQUENCE [LARGE SCALE GENOMIC DNA]</scope>
    <source>
        <strain evidence="18">C19</strain>
    </source>
</reference>
<evidence type="ECO:0000256" key="1">
    <source>
        <dbReference type="ARBA" id="ARBA00004571"/>
    </source>
</evidence>
<dbReference type="PANTHER" id="PTHR30069:SF29">
    <property type="entry name" value="HEMOGLOBIN AND HEMOGLOBIN-HAPTOGLOBIN-BINDING PROTEIN 1-RELATED"/>
    <property type="match status" value="1"/>
</dbReference>
<dbReference type="Pfam" id="PF07715">
    <property type="entry name" value="Plug"/>
    <property type="match status" value="1"/>
</dbReference>
<dbReference type="NCBIfam" id="TIGR01786">
    <property type="entry name" value="TonB-hemlactrns"/>
    <property type="match status" value="1"/>
</dbReference>
<evidence type="ECO:0000256" key="9">
    <source>
        <dbReference type="ARBA" id="ARBA00023170"/>
    </source>
</evidence>
<proteinExistence type="inferred from homology"/>
<dbReference type="GO" id="GO:0015344">
    <property type="term" value="F:siderophore uptake transmembrane transporter activity"/>
    <property type="evidence" value="ECO:0007669"/>
    <property type="project" value="TreeGrafter"/>
</dbReference>
<feature type="signal peptide" evidence="14">
    <location>
        <begin position="1"/>
        <end position="17"/>
    </location>
</feature>
<keyword evidence="9 17" id="KW-0675">Receptor</keyword>
<comment type="subcellular location">
    <subcellularLocation>
        <location evidence="1 11">Cell outer membrane</location>
        <topology evidence="1 11">Multi-pass membrane protein</topology>
    </subcellularLocation>
</comment>
<organism evidence="17 18">
    <name type="scientific">Asticcacaulis biprosthecium C19</name>
    <dbReference type="NCBI Taxonomy" id="715226"/>
    <lineage>
        <taxon>Bacteria</taxon>
        <taxon>Pseudomonadati</taxon>
        <taxon>Pseudomonadota</taxon>
        <taxon>Alphaproteobacteria</taxon>
        <taxon>Caulobacterales</taxon>
        <taxon>Caulobacteraceae</taxon>
        <taxon>Asticcacaulis</taxon>
    </lineage>
</organism>
<gene>
    <name evidence="17" type="ORF">ABI_30670</name>
</gene>
<dbReference type="PANTHER" id="PTHR30069">
    <property type="entry name" value="TONB-DEPENDENT OUTER MEMBRANE RECEPTOR"/>
    <property type="match status" value="1"/>
</dbReference>
<protein>
    <submittedName>
        <fullName evidence="17">Heme receptor HupA</fullName>
    </submittedName>
</protein>
<dbReference type="GO" id="GO:0009279">
    <property type="term" value="C:cell outer membrane"/>
    <property type="evidence" value="ECO:0007669"/>
    <property type="project" value="UniProtKB-SubCell"/>
</dbReference>
<keyword evidence="8 11" id="KW-0472">Membrane</keyword>
<dbReference type="SUPFAM" id="SSF56935">
    <property type="entry name" value="Porins"/>
    <property type="match status" value="1"/>
</dbReference>
<dbReference type="InterPro" id="IPR000531">
    <property type="entry name" value="Beta-barrel_TonB"/>
</dbReference>
<evidence type="ECO:0000256" key="7">
    <source>
        <dbReference type="ARBA" id="ARBA00023077"/>
    </source>
</evidence>
<evidence type="ECO:0000256" key="5">
    <source>
        <dbReference type="ARBA" id="ARBA00022692"/>
    </source>
</evidence>
<feature type="chain" id="PRO_5003314262" evidence="14">
    <location>
        <begin position="18"/>
        <end position="723"/>
    </location>
</feature>
<dbReference type="RefSeq" id="WP_006273854.1">
    <property type="nucleotide sequence ID" value="NZ_GL883078.1"/>
</dbReference>
<keyword evidence="4 11" id="KW-1134">Transmembrane beta strand</keyword>
<dbReference type="InterPro" id="IPR039426">
    <property type="entry name" value="TonB-dep_rcpt-like"/>
</dbReference>
<dbReference type="GO" id="GO:0044718">
    <property type="term" value="P:siderophore transmembrane transport"/>
    <property type="evidence" value="ECO:0007669"/>
    <property type="project" value="TreeGrafter"/>
</dbReference>
<dbReference type="EMBL" id="GL883078">
    <property type="protein sequence ID" value="EGF91650.1"/>
    <property type="molecule type" value="Genomic_DNA"/>
</dbReference>
<dbReference type="STRING" id="715226.ABI_30670"/>
<keyword evidence="5 11" id="KW-0812">Transmembrane</keyword>
<feature type="compositionally biased region" description="Polar residues" evidence="13">
    <location>
        <begin position="220"/>
        <end position="243"/>
    </location>
</feature>
<dbReference type="InterPro" id="IPR010949">
    <property type="entry name" value="TonB_Hb/transfer/lactofer_rcpt"/>
</dbReference>
<dbReference type="CDD" id="cd01347">
    <property type="entry name" value="ligand_gated_channel"/>
    <property type="match status" value="1"/>
</dbReference>
<evidence type="ECO:0000313" key="18">
    <source>
        <dbReference type="Proteomes" id="UP000006512"/>
    </source>
</evidence>
<keyword evidence="10 11" id="KW-0998">Cell outer membrane</keyword>
<evidence type="ECO:0000256" key="2">
    <source>
        <dbReference type="ARBA" id="ARBA00009810"/>
    </source>
</evidence>
<feature type="domain" description="TonB-dependent receptor-like beta-barrel" evidence="15">
    <location>
        <begin position="262"/>
        <end position="684"/>
    </location>
</feature>
<keyword evidence="6 14" id="KW-0732">Signal</keyword>
<dbReference type="InterPro" id="IPR011276">
    <property type="entry name" value="TonB_haem/Hb_rcpt"/>
</dbReference>
<evidence type="ECO:0000256" key="11">
    <source>
        <dbReference type="PROSITE-ProRule" id="PRU01360"/>
    </source>
</evidence>
<keyword evidence="18" id="KW-1185">Reference proteome</keyword>
<dbReference type="Proteomes" id="UP000006512">
    <property type="component" value="Unassembled WGS sequence"/>
</dbReference>
<dbReference type="AlphaFoldDB" id="F4QN59"/>
<comment type="similarity">
    <text evidence="2 11 12">Belongs to the TonB-dependent receptor family.</text>
</comment>
<evidence type="ECO:0000256" key="8">
    <source>
        <dbReference type="ARBA" id="ARBA00023136"/>
    </source>
</evidence>
<evidence type="ECO:0000256" key="14">
    <source>
        <dbReference type="SAM" id="SignalP"/>
    </source>
</evidence>
<dbReference type="HOGENOM" id="CLU_008287_19_0_5"/>
<dbReference type="eggNOG" id="COG4771">
    <property type="taxonomic scope" value="Bacteria"/>
</dbReference>
<dbReference type="GO" id="GO:0015232">
    <property type="term" value="F:heme transmembrane transporter activity"/>
    <property type="evidence" value="ECO:0007669"/>
    <property type="project" value="InterPro"/>
</dbReference>
<dbReference type="Gene3D" id="2.170.130.10">
    <property type="entry name" value="TonB-dependent receptor, plug domain"/>
    <property type="match status" value="1"/>
</dbReference>
<keyword evidence="3 11" id="KW-0813">Transport</keyword>
<evidence type="ECO:0000259" key="15">
    <source>
        <dbReference type="Pfam" id="PF00593"/>
    </source>
</evidence>
<evidence type="ECO:0000259" key="16">
    <source>
        <dbReference type="Pfam" id="PF07715"/>
    </source>
</evidence>